<dbReference type="PANTHER" id="PTHR11592:SF78">
    <property type="entry name" value="GLUTATHIONE PEROXIDASE"/>
    <property type="match status" value="1"/>
</dbReference>
<keyword evidence="2 4" id="KW-0575">Peroxidase</keyword>
<evidence type="ECO:0000256" key="4">
    <source>
        <dbReference type="RuleBase" id="RU000499"/>
    </source>
</evidence>
<sequence>MVKISSDPALSDHFTILAFPCNQFGNQEPKTNDLIEKFAKDNYAVNFPMFSKIDIVGDSAHPLFKYLSGVSKKEPTWNFWKFLVDHKGHVINSYGPWISVDSIYPEIIAAVRKARGISHGNEL</sequence>
<comment type="similarity">
    <text evidence="1 4">Belongs to the glutathione peroxidase family.</text>
</comment>
<organism evidence="5 6">
    <name type="scientific">Saccoglossus kowalevskii</name>
    <name type="common">Acorn worm</name>
    <dbReference type="NCBI Taxonomy" id="10224"/>
    <lineage>
        <taxon>Eukaryota</taxon>
        <taxon>Metazoa</taxon>
        <taxon>Hemichordata</taxon>
        <taxon>Enteropneusta</taxon>
        <taxon>Harrimaniidae</taxon>
        <taxon>Saccoglossus</taxon>
    </lineage>
</organism>
<evidence type="ECO:0000256" key="1">
    <source>
        <dbReference type="ARBA" id="ARBA00006926"/>
    </source>
</evidence>
<dbReference type="PROSITE" id="PS00763">
    <property type="entry name" value="GLUTATHIONE_PEROXID_2"/>
    <property type="match status" value="1"/>
</dbReference>
<keyword evidence="3 4" id="KW-0560">Oxidoreductase</keyword>
<dbReference type="GeneID" id="102802591"/>
<dbReference type="Proteomes" id="UP000694865">
    <property type="component" value="Unplaced"/>
</dbReference>
<dbReference type="Pfam" id="PF00255">
    <property type="entry name" value="GSHPx"/>
    <property type="match status" value="1"/>
</dbReference>
<dbReference type="PROSITE" id="PS51355">
    <property type="entry name" value="GLUTATHIONE_PEROXID_3"/>
    <property type="match status" value="1"/>
</dbReference>
<dbReference type="InterPro" id="IPR000889">
    <property type="entry name" value="Glutathione_peroxidase"/>
</dbReference>
<dbReference type="PIRSF" id="PIRSF000303">
    <property type="entry name" value="Glutathion_perox"/>
    <property type="match status" value="1"/>
</dbReference>
<evidence type="ECO:0000256" key="2">
    <source>
        <dbReference type="ARBA" id="ARBA00022559"/>
    </source>
</evidence>
<reference evidence="6" key="1">
    <citation type="submission" date="2025-08" db="UniProtKB">
        <authorList>
            <consortium name="RefSeq"/>
        </authorList>
    </citation>
    <scope>IDENTIFICATION</scope>
    <source>
        <tissue evidence="6">Testes</tissue>
    </source>
</reference>
<keyword evidence="5" id="KW-1185">Reference proteome</keyword>
<dbReference type="PANTHER" id="PTHR11592">
    <property type="entry name" value="GLUTATHIONE PEROXIDASE"/>
    <property type="match status" value="1"/>
</dbReference>
<dbReference type="InterPro" id="IPR036249">
    <property type="entry name" value="Thioredoxin-like_sf"/>
</dbReference>
<protein>
    <recommendedName>
        <fullName evidence="4">Glutathione peroxidase</fullName>
    </recommendedName>
</protein>
<gene>
    <name evidence="6" type="primary">LOC102802591</name>
</gene>
<dbReference type="PRINTS" id="PR01011">
    <property type="entry name" value="GLUTPROXDASE"/>
</dbReference>
<name>A0ABM0MEV7_SACKO</name>
<dbReference type="InterPro" id="IPR029760">
    <property type="entry name" value="GPX_CS"/>
</dbReference>
<dbReference type="SUPFAM" id="SSF52833">
    <property type="entry name" value="Thioredoxin-like"/>
    <property type="match status" value="1"/>
</dbReference>
<accession>A0ABM0MEV7</accession>
<dbReference type="RefSeq" id="XP_006818548.1">
    <property type="nucleotide sequence ID" value="XM_006818485.1"/>
</dbReference>
<evidence type="ECO:0000313" key="6">
    <source>
        <dbReference type="RefSeq" id="XP_006818548.1"/>
    </source>
</evidence>
<evidence type="ECO:0000313" key="5">
    <source>
        <dbReference type="Proteomes" id="UP000694865"/>
    </source>
</evidence>
<dbReference type="Gene3D" id="3.40.30.10">
    <property type="entry name" value="Glutaredoxin"/>
    <property type="match status" value="1"/>
</dbReference>
<proteinExistence type="inferred from homology"/>
<evidence type="ECO:0000256" key="3">
    <source>
        <dbReference type="ARBA" id="ARBA00023002"/>
    </source>
</evidence>